<evidence type="ECO:0000256" key="1">
    <source>
        <dbReference type="SAM" id="MobiDB-lite"/>
    </source>
</evidence>
<feature type="compositionally biased region" description="Polar residues" evidence="1">
    <location>
        <begin position="197"/>
        <end position="208"/>
    </location>
</feature>
<reference evidence="2" key="1">
    <citation type="journal article" date="2020" name="Nat. Commun.">
        <title>Large-scale genome sequencing of mycorrhizal fungi provides insights into the early evolution of symbiotic traits.</title>
        <authorList>
            <person name="Miyauchi S."/>
            <person name="Kiss E."/>
            <person name="Kuo A."/>
            <person name="Drula E."/>
            <person name="Kohler A."/>
            <person name="Sanchez-Garcia M."/>
            <person name="Morin E."/>
            <person name="Andreopoulos B."/>
            <person name="Barry K.W."/>
            <person name="Bonito G."/>
            <person name="Buee M."/>
            <person name="Carver A."/>
            <person name="Chen C."/>
            <person name="Cichocki N."/>
            <person name="Clum A."/>
            <person name="Culley D."/>
            <person name="Crous P.W."/>
            <person name="Fauchery L."/>
            <person name="Girlanda M."/>
            <person name="Hayes R.D."/>
            <person name="Keri Z."/>
            <person name="LaButti K."/>
            <person name="Lipzen A."/>
            <person name="Lombard V."/>
            <person name="Magnuson J."/>
            <person name="Maillard F."/>
            <person name="Murat C."/>
            <person name="Nolan M."/>
            <person name="Ohm R.A."/>
            <person name="Pangilinan J."/>
            <person name="Pereira M.F."/>
            <person name="Perotto S."/>
            <person name="Peter M."/>
            <person name="Pfister S."/>
            <person name="Riley R."/>
            <person name="Sitrit Y."/>
            <person name="Stielow J.B."/>
            <person name="Szollosi G."/>
            <person name="Zifcakova L."/>
            <person name="Stursova M."/>
            <person name="Spatafora J.W."/>
            <person name="Tedersoo L."/>
            <person name="Vaario L.M."/>
            <person name="Yamada A."/>
            <person name="Yan M."/>
            <person name="Wang P."/>
            <person name="Xu J."/>
            <person name="Bruns T."/>
            <person name="Baldrian P."/>
            <person name="Vilgalys R."/>
            <person name="Dunand C."/>
            <person name="Henrissat B."/>
            <person name="Grigoriev I.V."/>
            <person name="Hibbett D."/>
            <person name="Nagy L.G."/>
            <person name="Martin F.M."/>
        </authorList>
    </citation>
    <scope>NUCLEOTIDE SEQUENCE</scope>
    <source>
        <strain evidence="2">UP504</strain>
    </source>
</reference>
<dbReference type="Proteomes" id="UP000886523">
    <property type="component" value="Unassembled WGS sequence"/>
</dbReference>
<gene>
    <name evidence="2" type="ORF">BS47DRAFT_1464673</name>
</gene>
<dbReference type="AlphaFoldDB" id="A0A9P6DF93"/>
<proteinExistence type="predicted"/>
<evidence type="ECO:0000313" key="2">
    <source>
        <dbReference type="EMBL" id="KAF9502702.1"/>
    </source>
</evidence>
<name>A0A9P6DF93_9AGAM</name>
<accession>A0A9P6DF93</accession>
<dbReference type="EMBL" id="MU129703">
    <property type="protein sequence ID" value="KAF9502702.1"/>
    <property type="molecule type" value="Genomic_DNA"/>
</dbReference>
<feature type="region of interest" description="Disordered" evidence="1">
    <location>
        <begin position="137"/>
        <end position="242"/>
    </location>
</feature>
<feature type="compositionally biased region" description="Basic and acidic residues" evidence="1">
    <location>
        <begin position="35"/>
        <end position="49"/>
    </location>
</feature>
<sequence length="264" mass="29911">MPQEPHTRCGGCVALFNVTIRTNTRTSPNRNRAKWKPDQHPTELAEQRTDPNQTPATAGVWFYVMAWSQVLNETLPNEPHRMKSRRAKPHQMPAQYDEDGLIERLNDTADITPHRTTPASAGVVLHKVSYRLKYIQQDEDPPNEPPPLQMTMPPRNESHKRAPPKERAPNKTQERGRMTQDHGTPQTNHTPAEAGVNESTPDNPQTHLSPVRKPDRGRHVTAPNDDQPPYPNPSPNYGTAMPKKNEYYTPASAGVIIFNFKVFF</sequence>
<feature type="compositionally biased region" description="Basic and acidic residues" evidence="1">
    <location>
        <begin position="156"/>
        <end position="180"/>
    </location>
</feature>
<keyword evidence="3" id="KW-1185">Reference proteome</keyword>
<feature type="compositionally biased region" description="Polar residues" evidence="1">
    <location>
        <begin position="181"/>
        <end position="190"/>
    </location>
</feature>
<evidence type="ECO:0000313" key="3">
    <source>
        <dbReference type="Proteomes" id="UP000886523"/>
    </source>
</evidence>
<protein>
    <submittedName>
        <fullName evidence="2">Uncharacterized protein</fullName>
    </submittedName>
</protein>
<feature type="region of interest" description="Disordered" evidence="1">
    <location>
        <begin position="23"/>
        <end position="53"/>
    </location>
</feature>
<organism evidence="2 3">
    <name type="scientific">Hydnum rufescens UP504</name>
    <dbReference type="NCBI Taxonomy" id="1448309"/>
    <lineage>
        <taxon>Eukaryota</taxon>
        <taxon>Fungi</taxon>
        <taxon>Dikarya</taxon>
        <taxon>Basidiomycota</taxon>
        <taxon>Agaricomycotina</taxon>
        <taxon>Agaricomycetes</taxon>
        <taxon>Cantharellales</taxon>
        <taxon>Hydnaceae</taxon>
        <taxon>Hydnum</taxon>
    </lineage>
</organism>
<comment type="caution">
    <text evidence="2">The sequence shown here is derived from an EMBL/GenBank/DDBJ whole genome shotgun (WGS) entry which is preliminary data.</text>
</comment>